<sequence length="159" mass="17470">MEFSFESVESLIDLAGNAGTTTGKLANAFATVQKLLNKTQAGGDADIKLALSELALQVANAKLANADLKLQLTALKDELHEAQVFKSDLDRYTLWETQTGAIVYRLEKAIQDGEPIHYLCTNCIESKRKSILQGTKHHRSCPCCKAGFSFERQAPISLR</sequence>
<feature type="coiled-coil region" evidence="1">
    <location>
        <begin position="51"/>
        <end position="78"/>
    </location>
</feature>
<proteinExistence type="predicted"/>
<gene>
    <name evidence="2" type="ORF">ROE7235_03873</name>
</gene>
<accession>A0A3B0MDZ9</accession>
<protein>
    <submittedName>
        <fullName evidence="2">Uncharacterized protein</fullName>
    </submittedName>
</protein>
<evidence type="ECO:0000256" key="1">
    <source>
        <dbReference type="SAM" id="Coils"/>
    </source>
</evidence>
<evidence type="ECO:0000313" key="2">
    <source>
        <dbReference type="EMBL" id="SUZ34091.1"/>
    </source>
</evidence>
<name>A0A3B0MDZ9_9RHOB</name>
<reference evidence="3" key="1">
    <citation type="submission" date="2018-08" db="EMBL/GenBank/DDBJ databases">
        <authorList>
            <person name="Rodrigo-Torres L."/>
            <person name="Arahal R. D."/>
            <person name="Lucena T."/>
        </authorList>
    </citation>
    <scope>NUCLEOTIDE SEQUENCE [LARGE SCALE GENOMIC DNA]</scope>
    <source>
        <strain evidence="3">CECT 7235</strain>
    </source>
</reference>
<keyword evidence="1" id="KW-0175">Coiled coil</keyword>
<evidence type="ECO:0000313" key="3">
    <source>
        <dbReference type="Proteomes" id="UP000272908"/>
    </source>
</evidence>
<dbReference type="AlphaFoldDB" id="A0A3B0MDZ9"/>
<dbReference type="RefSeq" id="WP_121097646.1">
    <property type="nucleotide sequence ID" value="NZ_UIHC01000135.1"/>
</dbReference>
<keyword evidence="3" id="KW-1185">Reference proteome</keyword>
<dbReference type="OrthoDB" id="7865457at2"/>
<organism evidence="2 3">
    <name type="scientific">Roseinatronobacter ekhonensis</name>
    <dbReference type="NCBI Taxonomy" id="254356"/>
    <lineage>
        <taxon>Bacteria</taxon>
        <taxon>Pseudomonadati</taxon>
        <taxon>Pseudomonadota</taxon>
        <taxon>Alphaproteobacteria</taxon>
        <taxon>Rhodobacterales</taxon>
        <taxon>Paracoccaceae</taxon>
        <taxon>Roseinatronobacter</taxon>
    </lineage>
</organism>
<dbReference type="Proteomes" id="UP000272908">
    <property type="component" value="Unassembled WGS sequence"/>
</dbReference>
<dbReference type="EMBL" id="UIHC01000135">
    <property type="protein sequence ID" value="SUZ34091.1"/>
    <property type="molecule type" value="Genomic_DNA"/>
</dbReference>